<dbReference type="EMBL" id="MKIO01000019">
    <property type="protein sequence ID" value="OLP57139.1"/>
    <property type="molecule type" value="Genomic_DNA"/>
</dbReference>
<gene>
    <name evidence="4" type="ORF">BJF92_06305</name>
</gene>
<dbReference type="PANTHER" id="PTHR43877">
    <property type="entry name" value="AMINOALKYLPHOSPHONATE N-ACETYLTRANSFERASE-RELATED-RELATED"/>
    <property type="match status" value="1"/>
</dbReference>
<accession>A0A1Q9ANX0</accession>
<dbReference type="InterPro" id="IPR000182">
    <property type="entry name" value="GNAT_dom"/>
</dbReference>
<dbReference type="InterPro" id="IPR050832">
    <property type="entry name" value="Bact_Acetyltransf"/>
</dbReference>
<keyword evidence="1" id="KW-0808">Transferase</keyword>
<dbReference type="Gene3D" id="3.40.630.30">
    <property type="match status" value="1"/>
</dbReference>
<reference evidence="4 5" key="1">
    <citation type="submission" date="2016-09" db="EMBL/GenBank/DDBJ databases">
        <title>Rhizobium sp. nov., a novel species isolated from the rice rhizosphere.</title>
        <authorList>
            <person name="Zhao J."/>
            <person name="Zhang X."/>
        </authorList>
    </citation>
    <scope>NUCLEOTIDE SEQUENCE [LARGE SCALE GENOMIC DNA]</scope>
    <source>
        <strain evidence="4 5">MH17</strain>
    </source>
</reference>
<protein>
    <recommendedName>
        <fullName evidence="3">N-acetyltransferase domain-containing protein</fullName>
    </recommendedName>
</protein>
<evidence type="ECO:0000313" key="4">
    <source>
        <dbReference type="EMBL" id="OLP57139.1"/>
    </source>
</evidence>
<sequence>MPHAPFDVSAPSGIIIRAAEPCDAIGLARLSNQPGYRHGTLRPPFQSEEATRQWLTAGGAKRLALVAVEGESVVAAGGLHRFEGRRQHAAELGIGVDDAWQRRGVGRALLAALLDSAFNWLQIRRVELTVFTDNHPAIALYRRFGFVEEGRLRGYAFREGDYADVLAMALQVDGHAAAA</sequence>
<feature type="domain" description="N-acetyltransferase" evidence="3">
    <location>
        <begin position="14"/>
        <end position="173"/>
    </location>
</feature>
<evidence type="ECO:0000259" key="3">
    <source>
        <dbReference type="PROSITE" id="PS51186"/>
    </source>
</evidence>
<dbReference type="GO" id="GO:0016747">
    <property type="term" value="F:acyltransferase activity, transferring groups other than amino-acyl groups"/>
    <property type="evidence" value="ECO:0007669"/>
    <property type="project" value="InterPro"/>
</dbReference>
<dbReference type="SUPFAM" id="SSF55729">
    <property type="entry name" value="Acyl-CoA N-acyltransferases (Nat)"/>
    <property type="match status" value="1"/>
</dbReference>
<name>A0A1Q9ANX0_9HYPH</name>
<dbReference type="InterPro" id="IPR016181">
    <property type="entry name" value="Acyl_CoA_acyltransferase"/>
</dbReference>
<dbReference type="Proteomes" id="UP000186143">
    <property type="component" value="Unassembled WGS sequence"/>
</dbReference>
<dbReference type="Pfam" id="PF00583">
    <property type="entry name" value="Acetyltransf_1"/>
    <property type="match status" value="1"/>
</dbReference>
<evidence type="ECO:0000256" key="2">
    <source>
        <dbReference type="ARBA" id="ARBA00023315"/>
    </source>
</evidence>
<dbReference type="STRING" id="1672749.BJF92_06305"/>
<dbReference type="PROSITE" id="PS51186">
    <property type="entry name" value="GNAT"/>
    <property type="match status" value="1"/>
</dbReference>
<dbReference type="OrthoDB" id="336415at2"/>
<proteinExistence type="predicted"/>
<evidence type="ECO:0000313" key="5">
    <source>
        <dbReference type="Proteomes" id="UP000186143"/>
    </source>
</evidence>
<evidence type="ECO:0000256" key="1">
    <source>
        <dbReference type="ARBA" id="ARBA00022679"/>
    </source>
</evidence>
<dbReference type="AlphaFoldDB" id="A0A1Q9ANX0"/>
<organism evidence="4 5">
    <name type="scientific">Xaviernesmea rhizosphaerae</name>
    <dbReference type="NCBI Taxonomy" id="1672749"/>
    <lineage>
        <taxon>Bacteria</taxon>
        <taxon>Pseudomonadati</taxon>
        <taxon>Pseudomonadota</taxon>
        <taxon>Alphaproteobacteria</taxon>
        <taxon>Hyphomicrobiales</taxon>
        <taxon>Rhizobiaceae</taxon>
        <taxon>Rhizobium/Agrobacterium group</taxon>
        <taxon>Xaviernesmea</taxon>
    </lineage>
</organism>
<comment type="caution">
    <text evidence="4">The sequence shown here is derived from an EMBL/GenBank/DDBJ whole genome shotgun (WGS) entry which is preliminary data.</text>
</comment>
<keyword evidence="2" id="KW-0012">Acyltransferase</keyword>
<dbReference type="RefSeq" id="WP_075633158.1">
    <property type="nucleotide sequence ID" value="NZ_MKIO01000019.1"/>
</dbReference>